<evidence type="ECO:0000259" key="3">
    <source>
        <dbReference type="PROSITE" id="PS50103"/>
    </source>
</evidence>
<feature type="compositionally biased region" description="Polar residues" evidence="2">
    <location>
        <begin position="89"/>
        <end position="101"/>
    </location>
</feature>
<sequence length="491" mass="55401">MTLSPLIMAILERAKEPLFCLRGAGYFTEEEWVQLDLIMNKKYVWTQGHKQRFKKPRSVAHSDIGVPRTVPIEARSPKSLSDREENRSSPELLSTNFSIDPSSDDIETPNSLGDIIWSLSPALARPAPIVSYIDDQPDSCKTLKTSVLIPNYTVNQFEEVNINSSNYPDSPMSKSNAERFTESLEAKESTNPDSIPSRESSVSTWLSRMHNGSLPKLQNYQENFVTKNLLDRNEKSTLEPSLKKSEKLTKNKFADVNTFETNNAAEWDEELPRYPKEFGFRGLATTRNEKSGKTGKRILSGPSGNRWSTMAISPIQRRLEIQKPDSAKETVYISPLPKTKTCWFWAESIKGCRYRPEECLHIHVTPKPGSLPNYPLKDGKPTWGSLADAVPIEVPAGKLPQSCWSWARWGECERGDECDYVHGWVAGGVSPEPTDVNNESKTTEIEKVVDDSSCIKETEDFHMKEFGDKASLQGRNVDPSLITSRIHTIDW</sequence>
<evidence type="ECO:0000256" key="1">
    <source>
        <dbReference type="PROSITE-ProRule" id="PRU00723"/>
    </source>
</evidence>
<proteinExistence type="predicted"/>
<evidence type="ECO:0000313" key="5">
    <source>
        <dbReference type="Proteomes" id="UP000283383"/>
    </source>
</evidence>
<keyword evidence="1" id="KW-0863">Zinc-finger</keyword>
<dbReference type="AlphaFoldDB" id="A0A420IA72"/>
<accession>A0A420IA72</accession>
<reference evidence="4 5" key="1">
    <citation type="journal article" date="2018" name="BMC Genomics">
        <title>Comparative genome analyses reveal sequence features reflecting distinct modes of host-adaptation between dicot and monocot powdery mildew.</title>
        <authorList>
            <person name="Wu Y."/>
            <person name="Ma X."/>
            <person name="Pan Z."/>
            <person name="Kale S.D."/>
            <person name="Song Y."/>
            <person name="King H."/>
            <person name="Zhang Q."/>
            <person name="Presley C."/>
            <person name="Deng X."/>
            <person name="Wei C.I."/>
            <person name="Xiao S."/>
        </authorList>
    </citation>
    <scope>NUCLEOTIDE SEQUENCE [LARGE SCALE GENOMIC DNA]</scope>
    <source>
        <strain evidence="4">UMSG3</strain>
    </source>
</reference>
<feature type="domain" description="C3H1-type" evidence="3">
    <location>
        <begin position="397"/>
        <end position="425"/>
    </location>
</feature>
<dbReference type="PROSITE" id="PS50103">
    <property type="entry name" value="ZF_C3H1"/>
    <property type="match status" value="2"/>
</dbReference>
<dbReference type="EMBL" id="MCBQ01010339">
    <property type="protein sequence ID" value="RKF71385.1"/>
    <property type="molecule type" value="Genomic_DNA"/>
</dbReference>
<feature type="zinc finger region" description="C3H1-type" evidence="1">
    <location>
        <begin position="336"/>
        <end position="366"/>
    </location>
</feature>
<comment type="caution">
    <text evidence="4">The sequence shown here is derived from an EMBL/GenBank/DDBJ whole genome shotgun (WGS) entry which is preliminary data.</text>
</comment>
<keyword evidence="1" id="KW-0862">Zinc</keyword>
<dbReference type="InterPro" id="IPR000571">
    <property type="entry name" value="Znf_CCCH"/>
</dbReference>
<organism evidence="4 5">
    <name type="scientific">Golovinomyces cichoracearum</name>
    <dbReference type="NCBI Taxonomy" id="62708"/>
    <lineage>
        <taxon>Eukaryota</taxon>
        <taxon>Fungi</taxon>
        <taxon>Dikarya</taxon>
        <taxon>Ascomycota</taxon>
        <taxon>Pezizomycotina</taxon>
        <taxon>Leotiomycetes</taxon>
        <taxon>Erysiphales</taxon>
        <taxon>Erysiphaceae</taxon>
        <taxon>Golovinomyces</taxon>
    </lineage>
</organism>
<dbReference type="GO" id="GO:0008270">
    <property type="term" value="F:zinc ion binding"/>
    <property type="evidence" value="ECO:0007669"/>
    <property type="project" value="UniProtKB-KW"/>
</dbReference>
<feature type="compositionally biased region" description="Basic and acidic residues" evidence="2">
    <location>
        <begin position="176"/>
        <end position="190"/>
    </location>
</feature>
<evidence type="ECO:0000313" key="4">
    <source>
        <dbReference type="EMBL" id="RKF71385.1"/>
    </source>
</evidence>
<protein>
    <recommendedName>
        <fullName evidence="3">C3H1-type domain-containing protein</fullName>
    </recommendedName>
</protein>
<feature type="domain" description="C3H1-type" evidence="3">
    <location>
        <begin position="336"/>
        <end position="366"/>
    </location>
</feature>
<gene>
    <name evidence="4" type="ORF">GcM3_103019</name>
</gene>
<keyword evidence="5" id="KW-1185">Reference proteome</keyword>
<keyword evidence="1" id="KW-0479">Metal-binding</keyword>
<feature type="region of interest" description="Disordered" evidence="2">
    <location>
        <begin position="71"/>
        <end position="105"/>
    </location>
</feature>
<feature type="zinc finger region" description="C3H1-type" evidence="1">
    <location>
        <begin position="397"/>
        <end position="425"/>
    </location>
</feature>
<dbReference type="Proteomes" id="UP000283383">
    <property type="component" value="Unassembled WGS sequence"/>
</dbReference>
<feature type="region of interest" description="Disordered" evidence="2">
    <location>
        <begin position="165"/>
        <end position="199"/>
    </location>
</feature>
<name>A0A420IA72_9PEZI</name>
<feature type="compositionally biased region" description="Polar residues" evidence="2">
    <location>
        <begin position="165"/>
        <end position="175"/>
    </location>
</feature>
<evidence type="ECO:0000256" key="2">
    <source>
        <dbReference type="SAM" id="MobiDB-lite"/>
    </source>
</evidence>